<name>A0A4P6FD72_9MICO</name>
<keyword evidence="3" id="KW-1185">Reference proteome</keyword>
<protein>
    <recommendedName>
        <fullName evidence="4">EF-hand domain-containing protein</fullName>
    </recommendedName>
</protein>
<organism evidence="2 3">
    <name type="scientific">Agromyces protaetiae</name>
    <dbReference type="NCBI Taxonomy" id="2509455"/>
    <lineage>
        <taxon>Bacteria</taxon>
        <taxon>Bacillati</taxon>
        <taxon>Actinomycetota</taxon>
        <taxon>Actinomycetes</taxon>
        <taxon>Micrococcales</taxon>
        <taxon>Microbacteriaceae</taxon>
        <taxon>Agromyces</taxon>
    </lineage>
</organism>
<dbReference type="AlphaFoldDB" id="A0A4P6FD72"/>
<feature type="chain" id="PRO_5020857262" description="EF-hand domain-containing protein" evidence="1">
    <location>
        <begin position="29"/>
        <end position="192"/>
    </location>
</feature>
<sequence>MMKTRTRRAALTALLIVPLVAGCTPVDASFLPDTETALTAAATVPIEGDTDGDGELSEFEKQVLARNAPRDITLHDGTVIVVIPGQPLPQPVIDQIVADATPGAAQAQTEDEFAPVAGVRSIREVATAYANEIGRTVVIVYWGQGAWGTVSSVDESGGTELAGTRDQDTMVAAATDWAESHDAYVVVVGSSH</sequence>
<dbReference type="OrthoDB" id="5006255at2"/>
<feature type="signal peptide" evidence="1">
    <location>
        <begin position="1"/>
        <end position="28"/>
    </location>
</feature>
<dbReference type="Proteomes" id="UP000291259">
    <property type="component" value="Chromosome"/>
</dbReference>
<dbReference type="KEGG" id="agf:ET445_12595"/>
<reference evidence="2 3" key="1">
    <citation type="submission" date="2019-01" db="EMBL/GenBank/DDBJ databases">
        <title>Genome sequencing of strain FW100M-8.</title>
        <authorList>
            <person name="Heo J."/>
            <person name="Kim S.-J."/>
            <person name="Kim J.-S."/>
            <person name="Hong S.-B."/>
            <person name="Kwon S.-W."/>
        </authorList>
    </citation>
    <scope>NUCLEOTIDE SEQUENCE [LARGE SCALE GENOMIC DNA]</scope>
    <source>
        <strain evidence="2 3">FW100M-8</strain>
    </source>
</reference>
<accession>A0A4P6FD72</accession>
<gene>
    <name evidence="2" type="ORF">ET445_12595</name>
</gene>
<dbReference type="PROSITE" id="PS51257">
    <property type="entry name" value="PROKAR_LIPOPROTEIN"/>
    <property type="match status" value="1"/>
</dbReference>
<keyword evidence="1" id="KW-0732">Signal</keyword>
<evidence type="ECO:0008006" key="4">
    <source>
        <dbReference type="Google" id="ProtNLM"/>
    </source>
</evidence>
<dbReference type="RefSeq" id="WP_129191600.1">
    <property type="nucleotide sequence ID" value="NZ_CP035491.1"/>
</dbReference>
<proteinExistence type="predicted"/>
<dbReference type="EMBL" id="CP035491">
    <property type="protein sequence ID" value="QAY74052.1"/>
    <property type="molecule type" value="Genomic_DNA"/>
</dbReference>
<evidence type="ECO:0000313" key="3">
    <source>
        <dbReference type="Proteomes" id="UP000291259"/>
    </source>
</evidence>
<evidence type="ECO:0000313" key="2">
    <source>
        <dbReference type="EMBL" id="QAY74052.1"/>
    </source>
</evidence>
<evidence type="ECO:0000256" key="1">
    <source>
        <dbReference type="SAM" id="SignalP"/>
    </source>
</evidence>